<protein>
    <recommendedName>
        <fullName evidence="1">DUF7848 domain-containing protein</fullName>
    </recommendedName>
</protein>
<dbReference type="Pfam" id="PF25232">
    <property type="entry name" value="DUF7848"/>
    <property type="match status" value="1"/>
</dbReference>
<organism evidence="2 3">
    <name type="scientific">Streptomyces boncukensis</name>
    <dbReference type="NCBI Taxonomy" id="2711219"/>
    <lineage>
        <taxon>Bacteria</taxon>
        <taxon>Bacillati</taxon>
        <taxon>Actinomycetota</taxon>
        <taxon>Actinomycetes</taxon>
        <taxon>Kitasatosporales</taxon>
        <taxon>Streptomycetaceae</taxon>
        <taxon>Streptomyces</taxon>
    </lineage>
</organism>
<feature type="domain" description="DUF7848" evidence="1">
    <location>
        <begin position="1"/>
        <end position="76"/>
    </location>
</feature>
<proteinExistence type="predicted"/>
<evidence type="ECO:0000313" key="2">
    <source>
        <dbReference type="EMBL" id="NGO68215.1"/>
    </source>
</evidence>
<gene>
    <name evidence="2" type="ORF">G5C65_07580</name>
</gene>
<name>A0A6G4WSN8_9ACTN</name>
<evidence type="ECO:0000259" key="1">
    <source>
        <dbReference type="Pfam" id="PF25232"/>
    </source>
</evidence>
<evidence type="ECO:0000313" key="3">
    <source>
        <dbReference type="Proteomes" id="UP000477722"/>
    </source>
</evidence>
<reference evidence="2 3" key="1">
    <citation type="submission" date="2020-02" db="EMBL/GenBank/DDBJ databases">
        <title>Whole-genome analyses of novel actinobacteria.</title>
        <authorList>
            <person name="Sahin N."/>
            <person name="Tatar D."/>
        </authorList>
    </citation>
    <scope>NUCLEOTIDE SEQUENCE [LARGE SCALE GENOMIC DNA]</scope>
    <source>
        <strain evidence="2 3">SB3404</strain>
    </source>
</reference>
<dbReference type="Proteomes" id="UP000477722">
    <property type="component" value="Unassembled WGS sequence"/>
</dbReference>
<sequence>MTRTVFRFREYTIVPDTEPDAKPTRIVMRCAVCGETGAPSESTEGSPVWAARHLKANPEHLSFDEVVTRPYRAVPGDFL</sequence>
<dbReference type="AlphaFoldDB" id="A0A6G4WSN8"/>
<comment type="caution">
    <text evidence="2">The sequence shown here is derived from an EMBL/GenBank/DDBJ whole genome shotgun (WGS) entry which is preliminary data.</text>
</comment>
<dbReference type="EMBL" id="JAAKZZ010000049">
    <property type="protein sequence ID" value="NGO68215.1"/>
    <property type="molecule type" value="Genomic_DNA"/>
</dbReference>
<dbReference type="RefSeq" id="WP_165297870.1">
    <property type="nucleotide sequence ID" value="NZ_JAAKZZ010000049.1"/>
</dbReference>
<keyword evidence="3" id="KW-1185">Reference proteome</keyword>
<accession>A0A6G4WSN8</accession>
<dbReference type="InterPro" id="IPR057170">
    <property type="entry name" value="DUF7848"/>
</dbReference>